<dbReference type="AlphaFoldDB" id="A0A2G9Q2X7"/>
<gene>
    <name evidence="3" type="ORF">AB205_0076630</name>
</gene>
<feature type="compositionally biased region" description="Basic and acidic residues" evidence="1">
    <location>
        <begin position="118"/>
        <end position="130"/>
    </location>
</feature>
<evidence type="ECO:0000256" key="1">
    <source>
        <dbReference type="SAM" id="MobiDB-lite"/>
    </source>
</evidence>
<protein>
    <submittedName>
        <fullName evidence="3">Uncharacterized protein</fullName>
    </submittedName>
</protein>
<dbReference type="EMBL" id="KZ369648">
    <property type="protein sequence ID" value="PIO09920.1"/>
    <property type="molecule type" value="Genomic_DNA"/>
</dbReference>
<reference evidence="4" key="1">
    <citation type="journal article" date="2017" name="Nat. Commun.">
        <title>The North American bullfrog draft genome provides insight into hormonal regulation of long noncoding RNA.</title>
        <authorList>
            <person name="Hammond S.A."/>
            <person name="Warren R.L."/>
            <person name="Vandervalk B.P."/>
            <person name="Kucuk E."/>
            <person name="Khan H."/>
            <person name="Gibb E.A."/>
            <person name="Pandoh P."/>
            <person name="Kirk H."/>
            <person name="Zhao Y."/>
            <person name="Jones M."/>
            <person name="Mungall A.J."/>
            <person name="Coope R."/>
            <person name="Pleasance S."/>
            <person name="Moore R.A."/>
            <person name="Holt R.A."/>
            <person name="Round J.M."/>
            <person name="Ohora S."/>
            <person name="Walle B.V."/>
            <person name="Veldhoen N."/>
            <person name="Helbing C.C."/>
            <person name="Birol I."/>
        </authorList>
    </citation>
    <scope>NUCLEOTIDE SEQUENCE [LARGE SCALE GENOMIC DNA]</scope>
</reference>
<keyword evidence="2" id="KW-0472">Membrane</keyword>
<keyword evidence="2" id="KW-1133">Transmembrane helix</keyword>
<keyword evidence="4" id="KW-1185">Reference proteome</keyword>
<evidence type="ECO:0000313" key="4">
    <source>
        <dbReference type="Proteomes" id="UP000228934"/>
    </source>
</evidence>
<feature type="region of interest" description="Disordered" evidence="1">
    <location>
        <begin position="110"/>
        <end position="130"/>
    </location>
</feature>
<feature type="transmembrane region" description="Helical" evidence="2">
    <location>
        <begin position="20"/>
        <end position="41"/>
    </location>
</feature>
<evidence type="ECO:0000256" key="2">
    <source>
        <dbReference type="SAM" id="Phobius"/>
    </source>
</evidence>
<organism evidence="3 4">
    <name type="scientific">Aquarana catesbeiana</name>
    <name type="common">American bullfrog</name>
    <name type="synonym">Rana catesbeiana</name>
    <dbReference type="NCBI Taxonomy" id="8400"/>
    <lineage>
        <taxon>Eukaryota</taxon>
        <taxon>Metazoa</taxon>
        <taxon>Chordata</taxon>
        <taxon>Craniata</taxon>
        <taxon>Vertebrata</taxon>
        <taxon>Euteleostomi</taxon>
        <taxon>Amphibia</taxon>
        <taxon>Batrachia</taxon>
        <taxon>Anura</taxon>
        <taxon>Neobatrachia</taxon>
        <taxon>Ranoidea</taxon>
        <taxon>Ranidae</taxon>
        <taxon>Aquarana</taxon>
    </lineage>
</organism>
<accession>A0A2G9Q2X7</accession>
<keyword evidence="2" id="KW-0812">Transmembrane</keyword>
<evidence type="ECO:0000313" key="3">
    <source>
        <dbReference type="EMBL" id="PIO09920.1"/>
    </source>
</evidence>
<proteinExistence type="predicted"/>
<sequence>MRTYWMHTHITQFTTSPHTHFNLFFFFVFFTLSLLHSTLFISQYNSSFVSRYPQLQNHMPAPLHMETLTGTLTSPQVSCVLPRRLSSRDMVYAPDSPCLAHPMLHLPPGLGSSASAPDEWKRIHETRRAT</sequence>
<dbReference type="Proteomes" id="UP000228934">
    <property type="component" value="Unassembled WGS sequence"/>
</dbReference>
<name>A0A2G9Q2X7_AQUCT</name>